<name>A0A081B034_PHYNI</name>
<dbReference type="AlphaFoldDB" id="A0A081B034"/>
<sequence length="309" mass="32958">MPKERARREKRSLHQPGSLLCKYPSRCNNERAIKANGGRHWLCDEHRDHQNALQRDRYRRAAAKKKSSCKDASTTRATVTEPGLDQNKRETISQLPDRASSLASCQNPASLKALENKLFSRCDGDASDAKRVDALARSCSPATGNCVGEVDRIASADITQGASFPVQLQHSSYAAPVQHTPLMYVLVQAIPLASSASSQVYPASAPSAGYFTAPQATLNPLVVAHGDARSAEALTQGQYLSFPASQVHRAVALVQHPCAVCSAPSPSAKCSNDVVGRVSSGTQAASPTQTKSAIPCQSKDTPRGAVQEL</sequence>
<dbReference type="OrthoDB" id="10356742at2759"/>
<dbReference type="Proteomes" id="UP000028582">
    <property type="component" value="Unassembled WGS sequence"/>
</dbReference>
<comment type="caution">
    <text evidence="2">The sequence shown here is derived from an EMBL/GenBank/DDBJ whole genome shotgun (WGS) entry which is preliminary data.</text>
</comment>
<evidence type="ECO:0000256" key="1">
    <source>
        <dbReference type="SAM" id="MobiDB-lite"/>
    </source>
</evidence>
<feature type="region of interest" description="Disordered" evidence="1">
    <location>
        <begin position="277"/>
        <end position="309"/>
    </location>
</feature>
<evidence type="ECO:0000313" key="3">
    <source>
        <dbReference type="Proteomes" id="UP000028582"/>
    </source>
</evidence>
<dbReference type="EMBL" id="ANJA01000294">
    <property type="protein sequence ID" value="ETO84495.1"/>
    <property type="molecule type" value="Genomic_DNA"/>
</dbReference>
<accession>A0A081B034</accession>
<reference evidence="2 3" key="1">
    <citation type="submission" date="2013-11" db="EMBL/GenBank/DDBJ databases">
        <title>The Genome Sequence of Phytophthora parasitica P1976.</title>
        <authorList>
            <consortium name="The Broad Institute Genomics Platform"/>
            <person name="Russ C."/>
            <person name="Tyler B."/>
            <person name="Panabieres F."/>
            <person name="Shan W."/>
            <person name="Tripathy S."/>
            <person name="Grunwald N."/>
            <person name="Machado M."/>
            <person name="Johnson C.S."/>
            <person name="Walker B."/>
            <person name="Young S."/>
            <person name="Zeng Q."/>
            <person name="Gargeya S."/>
            <person name="Fitzgerald M."/>
            <person name="Haas B."/>
            <person name="Abouelleil A."/>
            <person name="Allen A.W."/>
            <person name="Alvarado L."/>
            <person name="Arachchi H.M."/>
            <person name="Berlin A.M."/>
            <person name="Chapman S.B."/>
            <person name="Gainer-Dewar J."/>
            <person name="Goldberg J."/>
            <person name="Griggs A."/>
            <person name="Gujja S."/>
            <person name="Hansen M."/>
            <person name="Howarth C."/>
            <person name="Imamovic A."/>
            <person name="Ireland A."/>
            <person name="Larimer J."/>
            <person name="McCowan C."/>
            <person name="Murphy C."/>
            <person name="Pearson M."/>
            <person name="Poon T.W."/>
            <person name="Priest M."/>
            <person name="Roberts A."/>
            <person name="Saif S."/>
            <person name="Shea T."/>
            <person name="Sisk P."/>
            <person name="Sykes S."/>
            <person name="Wortman J."/>
            <person name="Nusbaum C."/>
            <person name="Birren B."/>
        </authorList>
    </citation>
    <scope>NUCLEOTIDE SEQUENCE [LARGE SCALE GENOMIC DNA]</scope>
    <source>
        <strain evidence="2 3">P1976</strain>
    </source>
</reference>
<proteinExistence type="predicted"/>
<gene>
    <name evidence="2" type="ORF">F444_01605</name>
</gene>
<feature type="compositionally biased region" description="Polar residues" evidence="1">
    <location>
        <begin position="279"/>
        <end position="292"/>
    </location>
</feature>
<evidence type="ECO:0000313" key="2">
    <source>
        <dbReference type="EMBL" id="ETO84495.1"/>
    </source>
</evidence>
<protein>
    <submittedName>
        <fullName evidence="2">Uncharacterized protein</fullName>
    </submittedName>
</protein>
<feature type="region of interest" description="Disordered" evidence="1">
    <location>
        <begin position="63"/>
        <end position="84"/>
    </location>
</feature>
<organism evidence="2 3">
    <name type="scientific">Phytophthora nicotianae P1976</name>
    <dbReference type="NCBI Taxonomy" id="1317066"/>
    <lineage>
        <taxon>Eukaryota</taxon>
        <taxon>Sar</taxon>
        <taxon>Stramenopiles</taxon>
        <taxon>Oomycota</taxon>
        <taxon>Peronosporomycetes</taxon>
        <taxon>Peronosporales</taxon>
        <taxon>Peronosporaceae</taxon>
        <taxon>Phytophthora</taxon>
    </lineage>
</organism>